<dbReference type="Pfam" id="PF13365">
    <property type="entry name" value="Trypsin_2"/>
    <property type="match status" value="1"/>
</dbReference>
<sequence length="588" mass="63470">MRILRHYLTLFLFVLLPFSFALSAQTANAQQASWIQIEAHPSLNEAQVRAQAFAGAFDNVNGFRSNSGWYVIALGPYDAVTAENELQRLAVENLIPADSYLVTSDRFTQQYWPIGANRLDDTVVALPVPESSLTETDPVTSLTYLPDETPREARASERLLSREAKMELQRAMQWEGFYNAAIDGDFGRGTRNAMALYQRAKGYDETGILTTRQRAELLENYNAILSSLGMEAYTDTKAGITIRLPMAMVEFDGYEAPFAHFTPTTDDGVRVSLISQYGDQATLFGLYEIMQTLEIVPLNGERERNQNSFTLTGENNDISSYTYATLAGGTIKGFTLVWPAGDSKRMERVVSSMRASFTPNDSIALDDMASDGDAPQSVDLLAGLEIRKPKSARSGFYLDGSGHILTTTEAVAQCSKITVEDGIEATIAFSDEALGISVLKPQEPVAPIAYAQFAEAAPRLNSDVAVAGFSFGGALDAPTLTFGKLSDVKGLNGEPNLQRLAMSPLPGDAGGPVVNAAGSVIGMLQPNEARDGRSLPNSVSFSSASDAITEALRANGIKVSKANGETALHPLDLTTIASDMTVLVACWE</sequence>
<dbReference type="InterPro" id="IPR002477">
    <property type="entry name" value="Peptidoglycan-bd-like"/>
</dbReference>
<name>A0AAE3J281_9RHOB</name>
<feature type="chain" id="PRO_5042045627" evidence="1">
    <location>
        <begin position="24"/>
        <end position="588"/>
    </location>
</feature>
<gene>
    <name evidence="3" type="ORF">OH136_04765</name>
</gene>
<organism evidence="3 4">
    <name type="scientific">Halocynthiibacter halioticoli</name>
    <dbReference type="NCBI Taxonomy" id="2986804"/>
    <lineage>
        <taxon>Bacteria</taxon>
        <taxon>Pseudomonadati</taxon>
        <taxon>Pseudomonadota</taxon>
        <taxon>Alphaproteobacteria</taxon>
        <taxon>Rhodobacterales</taxon>
        <taxon>Paracoccaceae</taxon>
        <taxon>Halocynthiibacter</taxon>
    </lineage>
</organism>
<keyword evidence="3" id="KW-0645">Protease</keyword>
<proteinExistence type="predicted"/>
<dbReference type="SUPFAM" id="SSF50494">
    <property type="entry name" value="Trypsin-like serine proteases"/>
    <property type="match status" value="1"/>
</dbReference>
<dbReference type="EMBL" id="JAOYFC010000001">
    <property type="protein sequence ID" value="MCV6823862.1"/>
    <property type="molecule type" value="Genomic_DNA"/>
</dbReference>
<keyword evidence="1" id="KW-0732">Signal</keyword>
<accession>A0AAE3J281</accession>
<evidence type="ECO:0000313" key="4">
    <source>
        <dbReference type="Proteomes" id="UP001208041"/>
    </source>
</evidence>
<evidence type="ECO:0000256" key="1">
    <source>
        <dbReference type="SAM" id="SignalP"/>
    </source>
</evidence>
<dbReference type="InterPro" id="IPR036366">
    <property type="entry name" value="PGBDSf"/>
</dbReference>
<reference evidence="3" key="1">
    <citation type="submission" date="2022-10" db="EMBL/GenBank/DDBJ databases">
        <authorList>
            <person name="Yue Y."/>
        </authorList>
    </citation>
    <scope>NUCLEOTIDE SEQUENCE</scope>
    <source>
        <strain evidence="3">Z654</strain>
    </source>
</reference>
<feature type="domain" description="Peptidoglycan binding-like" evidence="2">
    <location>
        <begin position="166"/>
        <end position="215"/>
    </location>
</feature>
<dbReference type="SUPFAM" id="SSF47090">
    <property type="entry name" value="PGBD-like"/>
    <property type="match status" value="1"/>
</dbReference>
<keyword evidence="3" id="KW-0378">Hydrolase</keyword>
<dbReference type="InterPro" id="IPR036365">
    <property type="entry name" value="PGBD-like_sf"/>
</dbReference>
<feature type="signal peptide" evidence="1">
    <location>
        <begin position="1"/>
        <end position="23"/>
    </location>
</feature>
<dbReference type="AlphaFoldDB" id="A0AAE3J281"/>
<dbReference type="GO" id="GO:0008233">
    <property type="term" value="F:peptidase activity"/>
    <property type="evidence" value="ECO:0007669"/>
    <property type="project" value="UniProtKB-KW"/>
</dbReference>
<dbReference type="Gene3D" id="2.40.10.120">
    <property type="match status" value="1"/>
</dbReference>
<protein>
    <submittedName>
        <fullName evidence="3">Serine protease</fullName>
    </submittedName>
</protein>
<keyword evidence="4" id="KW-1185">Reference proteome</keyword>
<dbReference type="RefSeq" id="WP_263952693.1">
    <property type="nucleotide sequence ID" value="NZ_JAOYFC010000001.1"/>
</dbReference>
<comment type="caution">
    <text evidence="3">The sequence shown here is derived from an EMBL/GenBank/DDBJ whole genome shotgun (WGS) entry which is preliminary data.</text>
</comment>
<dbReference type="InterPro" id="IPR009003">
    <property type="entry name" value="Peptidase_S1_PA"/>
</dbReference>
<evidence type="ECO:0000313" key="3">
    <source>
        <dbReference type="EMBL" id="MCV6823862.1"/>
    </source>
</evidence>
<dbReference type="Pfam" id="PF01471">
    <property type="entry name" value="PG_binding_1"/>
    <property type="match status" value="1"/>
</dbReference>
<evidence type="ECO:0000259" key="2">
    <source>
        <dbReference type="Pfam" id="PF01471"/>
    </source>
</evidence>
<dbReference type="GO" id="GO:0006508">
    <property type="term" value="P:proteolysis"/>
    <property type="evidence" value="ECO:0007669"/>
    <property type="project" value="UniProtKB-KW"/>
</dbReference>
<dbReference type="Proteomes" id="UP001208041">
    <property type="component" value="Unassembled WGS sequence"/>
</dbReference>
<dbReference type="Gene3D" id="1.10.101.10">
    <property type="entry name" value="PGBD-like superfamily/PGBD"/>
    <property type="match status" value="1"/>
</dbReference>